<feature type="domain" description="RNA ligase" evidence="1">
    <location>
        <begin position="24"/>
        <end position="236"/>
    </location>
</feature>
<dbReference type="InParanoid" id="A0A554NFP0"/>
<dbReference type="OrthoDB" id="211466at2157"/>
<protein>
    <recommendedName>
        <fullName evidence="1">RNA ligase domain-containing protein</fullName>
    </recommendedName>
</protein>
<accession>A0A554NFP0</accession>
<evidence type="ECO:0000313" key="3">
    <source>
        <dbReference type="Proteomes" id="UP000319894"/>
    </source>
</evidence>
<proteinExistence type="predicted"/>
<dbReference type="EMBL" id="QMDX01000001">
    <property type="protein sequence ID" value="TSD16201.1"/>
    <property type="molecule type" value="Genomic_DNA"/>
</dbReference>
<dbReference type="Pfam" id="PF09414">
    <property type="entry name" value="RNA_ligase"/>
    <property type="match status" value="1"/>
</dbReference>
<name>A0A554NFP0_9EURY</name>
<evidence type="ECO:0000259" key="1">
    <source>
        <dbReference type="Pfam" id="PF09414"/>
    </source>
</evidence>
<reference evidence="2 3" key="1">
    <citation type="submission" date="2018-06" db="EMBL/GenBank/DDBJ databases">
        <title>Natronomonas sp. F16-60 a new haloarchaeon isolated from a solar saltern of Isla Cristina, Huelva, Spain.</title>
        <authorList>
            <person name="Duran-Viseras A."/>
            <person name="Sanchez-Porro C."/>
            <person name="Ventosa A."/>
        </authorList>
    </citation>
    <scope>NUCLEOTIDE SEQUENCE [LARGE SCALE GENOMIC DNA]</scope>
    <source>
        <strain evidence="2 3">F16-60</strain>
    </source>
</reference>
<dbReference type="InterPro" id="IPR021122">
    <property type="entry name" value="RNA_ligase_dom_REL/Rnl2"/>
</dbReference>
<dbReference type="AlphaFoldDB" id="A0A554NFP0"/>
<gene>
    <name evidence="2" type="ORF">DP107_03330</name>
</gene>
<dbReference type="RefSeq" id="WP_144260704.1">
    <property type="nucleotide sequence ID" value="NZ_QMDX01000001.1"/>
</dbReference>
<dbReference type="Proteomes" id="UP000319894">
    <property type="component" value="Unassembled WGS sequence"/>
</dbReference>
<organism evidence="2 3">
    <name type="scientific">Haloglomus irregulare</name>
    <dbReference type="NCBI Taxonomy" id="2234134"/>
    <lineage>
        <taxon>Archaea</taxon>
        <taxon>Methanobacteriati</taxon>
        <taxon>Methanobacteriota</taxon>
        <taxon>Stenosarchaea group</taxon>
        <taxon>Halobacteria</taxon>
        <taxon>Halobacteriales</taxon>
        <taxon>Natronomonadaceae</taxon>
        <taxon>Haloglomus</taxon>
    </lineage>
</organism>
<sequence>MKIYPKIPRYDHPVVPESFFEADDLVIVEKYDGSGFRFTLYDDRYADMYPDPVLNAADGDGCLVFGTRRSIRGNRRDDLDDIDGALHRAVRCLREGIEPTALRDLHDAYDSPLIVYAENLVYSTLDYGYTDRDLPALVGFDVLPYMEIETMTPPGNPYDETFEGFLPTNEAWDVLNRIRNDSAPTAHAFTPATVLEQSSEFDPESFQVPPSSLGDDVRAEGVVVRSDTHDRRVKIVREAFKELNRKQFGRNPDDADSGAAYLVATYCTSARIRKEVRSMVVEEGRDFGVHLTDDLYPRVVEDIWAENWQEIMRLERELVPADVFPLVAKRCVRELRQMETNADLNDADPTTIWHHLE</sequence>
<comment type="caution">
    <text evidence="2">The sequence shown here is derived from an EMBL/GenBank/DDBJ whole genome shotgun (WGS) entry which is preliminary data.</text>
</comment>
<evidence type="ECO:0000313" key="2">
    <source>
        <dbReference type="EMBL" id="TSD16201.1"/>
    </source>
</evidence>
<keyword evidence="3" id="KW-1185">Reference proteome</keyword>